<dbReference type="Gene3D" id="3.30.700.10">
    <property type="entry name" value="Glycoprotein, Type 4 Pilin"/>
    <property type="match status" value="1"/>
</dbReference>
<dbReference type="HOGENOM" id="CLU_091705_8_1_9"/>
<keyword evidence="3" id="KW-1185">Reference proteome</keyword>
<gene>
    <name evidence="2" type="ORF">Clopa_2852</name>
</gene>
<dbReference type="InterPro" id="IPR045584">
    <property type="entry name" value="Pilin-like"/>
</dbReference>
<dbReference type="InterPro" id="IPR012902">
    <property type="entry name" value="N_methyl_site"/>
</dbReference>
<reference evidence="2 3" key="1">
    <citation type="submission" date="2012-01" db="EMBL/GenBank/DDBJ databases">
        <title>Complete sequence of chromosome of Clostridium pasteurianum BC1.</title>
        <authorList>
            <consortium name="US DOE Joint Genome Institute"/>
            <person name="Lucas S."/>
            <person name="Han J."/>
            <person name="Lapidus A."/>
            <person name="Cheng J.-F."/>
            <person name="Goodwin L."/>
            <person name="Pitluck S."/>
            <person name="Peters L."/>
            <person name="Mikhailova N."/>
            <person name="Teshima H."/>
            <person name="Detter J.C."/>
            <person name="Han C."/>
            <person name="Tapia R."/>
            <person name="Land M."/>
            <person name="Hauser L."/>
            <person name="Kyrpides N."/>
            <person name="Ivanova N."/>
            <person name="Pagani I."/>
            <person name="Dunn J."/>
            <person name="Taghavi S."/>
            <person name="Francis A."/>
            <person name="van der Lelie D."/>
            <person name="Woyke T."/>
        </authorList>
    </citation>
    <scope>NUCLEOTIDE SEQUENCE [LARGE SCALE GENOMIC DNA]</scope>
    <source>
        <strain evidence="2 3">BC1</strain>
    </source>
</reference>
<evidence type="ECO:0000313" key="2">
    <source>
        <dbReference type="EMBL" id="AGK97690.1"/>
    </source>
</evidence>
<organism evidence="2 3">
    <name type="scientific">Clostridium pasteurianum BC1</name>
    <dbReference type="NCBI Taxonomy" id="86416"/>
    <lineage>
        <taxon>Bacteria</taxon>
        <taxon>Bacillati</taxon>
        <taxon>Bacillota</taxon>
        <taxon>Clostridia</taxon>
        <taxon>Eubacteriales</taxon>
        <taxon>Clostridiaceae</taxon>
        <taxon>Clostridium</taxon>
    </lineage>
</organism>
<dbReference type="eggNOG" id="COG2165">
    <property type="taxonomic scope" value="Bacteria"/>
</dbReference>
<protein>
    <submittedName>
        <fullName evidence="2">Prepilin-type N-terminal cleavage/methylation domain-containing protein</fullName>
    </submittedName>
</protein>
<dbReference type="NCBIfam" id="TIGR02532">
    <property type="entry name" value="IV_pilin_GFxxxE"/>
    <property type="match status" value="1"/>
</dbReference>
<dbReference type="Proteomes" id="UP000013523">
    <property type="component" value="Chromosome"/>
</dbReference>
<dbReference type="PATRIC" id="fig|86416.3.peg.2838"/>
<dbReference type="EMBL" id="CP003261">
    <property type="protein sequence ID" value="AGK97690.1"/>
    <property type="molecule type" value="Genomic_DNA"/>
</dbReference>
<dbReference type="AlphaFoldDB" id="R4KDJ1"/>
<dbReference type="RefSeq" id="WP_015615984.1">
    <property type="nucleotide sequence ID" value="NC_021182.1"/>
</dbReference>
<dbReference type="Pfam" id="PF07963">
    <property type="entry name" value="N_methyl"/>
    <property type="match status" value="1"/>
</dbReference>
<keyword evidence="1" id="KW-1133">Transmembrane helix</keyword>
<keyword evidence="1" id="KW-0472">Membrane</keyword>
<dbReference type="SUPFAM" id="SSF54523">
    <property type="entry name" value="Pili subunits"/>
    <property type="match status" value="1"/>
</dbReference>
<dbReference type="KEGG" id="cpas:Clopa_2852"/>
<accession>R4KDJ1</accession>
<dbReference type="STRING" id="86416.Clopa_2852"/>
<proteinExistence type="predicted"/>
<evidence type="ECO:0000313" key="3">
    <source>
        <dbReference type="Proteomes" id="UP000013523"/>
    </source>
</evidence>
<sequence>MIRINSIKRGFTLIEVIIVIAIIAILSGILIPKYATYIKKANSTKAEQISRMIFVSAMRVYTDNERFTKEEVTSAIGEDMNINDINIDVKSPSPDGNSITTDFNTGDDKYTVTVRGDNSTFTLGILK</sequence>
<dbReference type="PROSITE" id="PS00409">
    <property type="entry name" value="PROKAR_NTER_METHYL"/>
    <property type="match status" value="1"/>
</dbReference>
<feature type="transmembrane region" description="Helical" evidence="1">
    <location>
        <begin position="12"/>
        <end position="31"/>
    </location>
</feature>
<name>R4KDJ1_CLOPA</name>
<keyword evidence="1" id="KW-0812">Transmembrane</keyword>
<evidence type="ECO:0000256" key="1">
    <source>
        <dbReference type="SAM" id="Phobius"/>
    </source>
</evidence>